<dbReference type="GO" id="GO:0009398">
    <property type="term" value="P:FMN biosynthetic process"/>
    <property type="evidence" value="ECO:0007669"/>
    <property type="project" value="UniProtKB-UniPathway"/>
</dbReference>
<evidence type="ECO:0000256" key="5">
    <source>
        <dbReference type="ARBA" id="ARBA00017394"/>
    </source>
</evidence>
<evidence type="ECO:0000256" key="8">
    <source>
        <dbReference type="ARBA" id="ARBA00022679"/>
    </source>
</evidence>
<comment type="similarity">
    <text evidence="3">Belongs to the flavokinase family.</text>
</comment>
<dbReference type="GO" id="GO:0008531">
    <property type="term" value="F:riboflavin kinase activity"/>
    <property type="evidence" value="ECO:0007669"/>
    <property type="project" value="UniProtKB-EC"/>
</dbReference>
<dbReference type="PANTHER" id="PTHR22749:SF6">
    <property type="entry name" value="RIBOFLAVIN KINASE"/>
    <property type="match status" value="1"/>
</dbReference>
<dbReference type="PANTHER" id="PTHR22749">
    <property type="entry name" value="RIBOFLAVIN KINASE/FMN ADENYLYLTRANSFERASE"/>
    <property type="match status" value="1"/>
</dbReference>
<dbReference type="GO" id="GO:0005524">
    <property type="term" value="F:ATP binding"/>
    <property type="evidence" value="ECO:0007669"/>
    <property type="project" value="UniProtKB-KW"/>
</dbReference>
<dbReference type="InterPro" id="IPR023465">
    <property type="entry name" value="Riboflavin_kinase_dom_sf"/>
</dbReference>
<keyword evidence="6" id="KW-0285">Flavoprotein</keyword>
<comment type="pathway">
    <text evidence="2">Cofactor biosynthesis; FMN biosynthesis; FMN from riboflavin (ATP route): step 1/1.</text>
</comment>
<accession>A0A0H5C8N1</accession>
<evidence type="ECO:0000256" key="11">
    <source>
        <dbReference type="ARBA" id="ARBA00029960"/>
    </source>
</evidence>
<keyword evidence="10" id="KW-0067">ATP-binding</keyword>
<keyword evidence="8" id="KW-0808">Transferase</keyword>
<dbReference type="UniPathway" id="UPA00276">
    <property type="reaction ID" value="UER00406"/>
</dbReference>
<dbReference type="SUPFAM" id="SSF82114">
    <property type="entry name" value="Riboflavin kinase-like"/>
    <property type="match status" value="1"/>
</dbReference>
<dbReference type="EC" id="2.7.1.26" evidence="4"/>
<evidence type="ECO:0000256" key="4">
    <source>
        <dbReference type="ARBA" id="ARBA00012105"/>
    </source>
</evidence>
<evidence type="ECO:0000256" key="10">
    <source>
        <dbReference type="ARBA" id="ARBA00022840"/>
    </source>
</evidence>
<evidence type="ECO:0000256" key="1">
    <source>
        <dbReference type="ARBA" id="ARBA00003572"/>
    </source>
</evidence>
<dbReference type="GO" id="GO:0009231">
    <property type="term" value="P:riboflavin biosynthetic process"/>
    <property type="evidence" value="ECO:0007669"/>
    <property type="project" value="InterPro"/>
</dbReference>
<proteinExistence type="inferred from homology"/>
<evidence type="ECO:0000256" key="7">
    <source>
        <dbReference type="ARBA" id="ARBA00022643"/>
    </source>
</evidence>
<dbReference type="InterPro" id="IPR023468">
    <property type="entry name" value="Riboflavin_kinase"/>
</dbReference>
<dbReference type="Gene3D" id="2.40.30.30">
    <property type="entry name" value="Riboflavin kinase-like"/>
    <property type="match status" value="1"/>
</dbReference>
<reference evidence="14" key="1">
    <citation type="journal article" date="2015" name="J. Biotechnol.">
        <title>The structure of the Cyberlindnera jadinii genome and its relation to Candida utilis analyzed by the occurrence of single nucleotide polymorphisms.</title>
        <authorList>
            <person name="Rupp O."/>
            <person name="Brinkrolf K."/>
            <person name="Buerth C."/>
            <person name="Kunigo M."/>
            <person name="Schneider J."/>
            <person name="Jaenicke S."/>
            <person name="Goesmann A."/>
            <person name="Puehler A."/>
            <person name="Jaeger K.-E."/>
            <person name="Ernst J.F."/>
        </authorList>
    </citation>
    <scope>NUCLEOTIDE SEQUENCE [LARGE SCALE GENOMIC DNA]</scope>
    <source>
        <strain evidence="14">ATCC 18201 / CBS 1600 / BCRC 20928 / JCM 3617 / NBRC 0987 / NRRL Y-1542</strain>
    </source>
</reference>
<gene>
    <name evidence="13" type="primary">FMN1</name>
    <name evidence="13" type="ORF">BN1211_5439</name>
</gene>
<evidence type="ECO:0000256" key="3">
    <source>
        <dbReference type="ARBA" id="ARBA00010108"/>
    </source>
</evidence>
<keyword evidence="7" id="KW-0288">FMN</keyword>
<protein>
    <recommendedName>
        <fullName evidence="5">Riboflavin kinase</fullName>
        <ecNumber evidence="4">2.7.1.26</ecNumber>
    </recommendedName>
    <alternativeName>
        <fullName evidence="11">Flavin mononucleotide kinase 1</fullName>
    </alternativeName>
</protein>
<sequence length="203" mass="22866">MTRPDVPIPESPQPPFPVEEHNVTVIAGFGRGSAELGIPTANISTKEVKQVTQLDPGVYFGWVKLHKKQDATHSDIKERESGKQVEYSYGLGLEEGKDLEVVLPTVMSIGWNPFYGNKEKAIELHIVHQFPKDFYGATVCFNVLGYIRPELNYTTKGMLHFFVLHACGLLTAYTEALIKDIQTDIEIGIQTLNTPQYQKYKRL</sequence>
<dbReference type="EMBL" id="CDQK01000006">
    <property type="protein sequence ID" value="CEP24583.1"/>
    <property type="molecule type" value="Genomic_DNA"/>
</dbReference>
<dbReference type="SMART" id="SM00904">
    <property type="entry name" value="Flavokinase"/>
    <property type="match status" value="1"/>
</dbReference>
<dbReference type="GO" id="GO:0005739">
    <property type="term" value="C:mitochondrion"/>
    <property type="evidence" value="ECO:0007669"/>
    <property type="project" value="TreeGrafter"/>
</dbReference>
<name>A0A0H5C8N1_CYBJN</name>
<evidence type="ECO:0000313" key="14">
    <source>
        <dbReference type="Proteomes" id="UP000038830"/>
    </source>
</evidence>
<dbReference type="InterPro" id="IPR015865">
    <property type="entry name" value="Riboflavin_kinase_bac/euk"/>
</dbReference>
<organism evidence="13 14">
    <name type="scientific">Cyberlindnera jadinii (strain ATCC 18201 / CBS 1600 / BCRC 20928 / JCM 3617 / NBRC 0987 / NRRL Y-1542)</name>
    <name type="common">Torula yeast</name>
    <name type="synonym">Candida utilis</name>
    <dbReference type="NCBI Taxonomy" id="983966"/>
    <lineage>
        <taxon>Eukaryota</taxon>
        <taxon>Fungi</taxon>
        <taxon>Dikarya</taxon>
        <taxon>Ascomycota</taxon>
        <taxon>Saccharomycotina</taxon>
        <taxon>Saccharomycetes</taxon>
        <taxon>Phaffomycetales</taxon>
        <taxon>Phaffomycetaceae</taxon>
        <taxon>Cyberlindnera</taxon>
    </lineage>
</organism>
<comment type="function">
    <text evidence="1">Catalyzes the phosphorylation of riboflavin (vitamin B2) to form flavin mononucleotide (FMN) coenzyme.</text>
</comment>
<feature type="domain" description="Riboflavin kinase" evidence="12">
    <location>
        <begin position="24"/>
        <end position="193"/>
    </location>
</feature>
<keyword evidence="9" id="KW-0547">Nucleotide-binding</keyword>
<dbReference type="Proteomes" id="UP000038830">
    <property type="component" value="Unassembled WGS sequence"/>
</dbReference>
<evidence type="ECO:0000256" key="2">
    <source>
        <dbReference type="ARBA" id="ARBA00005201"/>
    </source>
</evidence>
<evidence type="ECO:0000256" key="6">
    <source>
        <dbReference type="ARBA" id="ARBA00022630"/>
    </source>
</evidence>
<evidence type="ECO:0000256" key="9">
    <source>
        <dbReference type="ARBA" id="ARBA00022741"/>
    </source>
</evidence>
<dbReference type="Pfam" id="PF01687">
    <property type="entry name" value="Flavokinase"/>
    <property type="match status" value="1"/>
</dbReference>
<evidence type="ECO:0000259" key="12">
    <source>
        <dbReference type="SMART" id="SM00904"/>
    </source>
</evidence>
<dbReference type="AlphaFoldDB" id="A0A0H5C8N1"/>
<evidence type="ECO:0000313" key="13">
    <source>
        <dbReference type="EMBL" id="CEP24583.1"/>
    </source>
</evidence>